<name>A0A0A9H282_ARUDO</name>
<evidence type="ECO:0000313" key="1">
    <source>
        <dbReference type="EMBL" id="JAE28941.1"/>
    </source>
</evidence>
<protein>
    <submittedName>
        <fullName evidence="1">Uncharacterized protein</fullName>
    </submittedName>
</protein>
<dbReference type="EMBL" id="GBRH01168955">
    <property type="protein sequence ID" value="JAE28941.1"/>
    <property type="molecule type" value="Transcribed_RNA"/>
</dbReference>
<reference evidence="1" key="2">
    <citation type="journal article" date="2015" name="Data Brief">
        <title>Shoot transcriptome of the giant reed, Arundo donax.</title>
        <authorList>
            <person name="Barrero R.A."/>
            <person name="Guerrero F.D."/>
            <person name="Moolhuijzen P."/>
            <person name="Goolsby J.A."/>
            <person name="Tidwell J."/>
            <person name="Bellgard S.E."/>
            <person name="Bellgard M.I."/>
        </authorList>
    </citation>
    <scope>NUCLEOTIDE SEQUENCE</scope>
    <source>
        <tissue evidence="1">Shoot tissue taken approximately 20 cm above the soil surface</tissue>
    </source>
</reference>
<dbReference type="AlphaFoldDB" id="A0A0A9H282"/>
<reference evidence="1" key="1">
    <citation type="submission" date="2014-09" db="EMBL/GenBank/DDBJ databases">
        <authorList>
            <person name="Magalhaes I.L.F."/>
            <person name="Oliveira U."/>
            <person name="Santos F.R."/>
            <person name="Vidigal T.H.D.A."/>
            <person name="Brescovit A.D."/>
            <person name="Santos A.J."/>
        </authorList>
    </citation>
    <scope>NUCLEOTIDE SEQUENCE</scope>
    <source>
        <tissue evidence="1">Shoot tissue taken approximately 20 cm above the soil surface</tissue>
    </source>
</reference>
<accession>A0A0A9H282</accession>
<sequence length="66" mass="7403">MHIDFLDTSRISTEPVELLVTGYIRKLQSTDNILQALCISDEERRFASDALDLPAFSECSSGLRLT</sequence>
<organism evidence="1">
    <name type="scientific">Arundo donax</name>
    <name type="common">Giant reed</name>
    <name type="synonym">Donax arundinaceus</name>
    <dbReference type="NCBI Taxonomy" id="35708"/>
    <lineage>
        <taxon>Eukaryota</taxon>
        <taxon>Viridiplantae</taxon>
        <taxon>Streptophyta</taxon>
        <taxon>Embryophyta</taxon>
        <taxon>Tracheophyta</taxon>
        <taxon>Spermatophyta</taxon>
        <taxon>Magnoliopsida</taxon>
        <taxon>Liliopsida</taxon>
        <taxon>Poales</taxon>
        <taxon>Poaceae</taxon>
        <taxon>PACMAD clade</taxon>
        <taxon>Arundinoideae</taxon>
        <taxon>Arundineae</taxon>
        <taxon>Arundo</taxon>
    </lineage>
</organism>
<proteinExistence type="predicted"/>